<evidence type="ECO:0000313" key="3">
    <source>
        <dbReference type="RefSeq" id="XP_028035341.1"/>
    </source>
</evidence>
<dbReference type="GeneID" id="114246831"/>
<keyword evidence="1" id="KW-1133">Transmembrane helix</keyword>
<evidence type="ECO:0000256" key="1">
    <source>
        <dbReference type="SAM" id="Phobius"/>
    </source>
</evidence>
<dbReference type="RefSeq" id="XP_028035341.1">
    <property type="nucleotide sequence ID" value="XM_028179540.1"/>
</dbReference>
<gene>
    <name evidence="3" type="primary">LOC114246831</name>
</gene>
<dbReference type="AlphaFoldDB" id="A0A6J2JZG4"/>
<dbReference type="Proteomes" id="UP000504629">
    <property type="component" value="Unplaced"/>
</dbReference>
<keyword evidence="1" id="KW-0812">Transmembrane</keyword>
<name>A0A6J2JZG4_BOMMA</name>
<dbReference type="KEGG" id="bman:114246831"/>
<feature type="transmembrane region" description="Helical" evidence="1">
    <location>
        <begin position="120"/>
        <end position="140"/>
    </location>
</feature>
<keyword evidence="1" id="KW-0472">Membrane</keyword>
<reference evidence="3" key="1">
    <citation type="submission" date="2025-08" db="UniProtKB">
        <authorList>
            <consortium name="RefSeq"/>
        </authorList>
    </citation>
    <scope>IDENTIFICATION</scope>
    <source>
        <tissue evidence="3">Silk gland</tissue>
    </source>
</reference>
<sequence length="294" mass="32283">MQASPPPWSPWWRSQAQLPRDYWHKPRLGIYTLSRDLPLRHVMRLEGVGPIIPTPATSNWMLRYRPLDSEPWRLPIPIPSDLEQFRVETVTGRAPRTHSPSSEWWGGGGAAGAGGGGGAALGWAAGVVLLALLVLLVRAMEKCLDKRLFKTVETRRTYVQTDRQESDEWPAPTVRATNNQECRPADVAAAGPNGEAYIGAGATSDLPPPYSECANSTTTVGPKPGEDPPPPYSTCYFSNNPKDEPSVHFINIQNRSDTNRSDVQSGPATDINTAAETVRVEIENEIPRDRTIVV</sequence>
<keyword evidence="2" id="KW-1185">Reference proteome</keyword>
<dbReference type="OrthoDB" id="7423313at2759"/>
<accession>A0A6J2JZG4</accession>
<organism evidence="2 3">
    <name type="scientific">Bombyx mandarina</name>
    <name type="common">Wild silk moth</name>
    <name type="synonym">Wild silkworm</name>
    <dbReference type="NCBI Taxonomy" id="7092"/>
    <lineage>
        <taxon>Eukaryota</taxon>
        <taxon>Metazoa</taxon>
        <taxon>Ecdysozoa</taxon>
        <taxon>Arthropoda</taxon>
        <taxon>Hexapoda</taxon>
        <taxon>Insecta</taxon>
        <taxon>Pterygota</taxon>
        <taxon>Neoptera</taxon>
        <taxon>Endopterygota</taxon>
        <taxon>Lepidoptera</taxon>
        <taxon>Glossata</taxon>
        <taxon>Ditrysia</taxon>
        <taxon>Bombycoidea</taxon>
        <taxon>Bombycidae</taxon>
        <taxon>Bombycinae</taxon>
        <taxon>Bombyx</taxon>
    </lineage>
</organism>
<proteinExistence type="predicted"/>
<evidence type="ECO:0000313" key="2">
    <source>
        <dbReference type="Proteomes" id="UP000504629"/>
    </source>
</evidence>
<protein>
    <submittedName>
        <fullName evidence="3">Uncharacterized protein LOC114246831 isoform X1</fullName>
    </submittedName>
</protein>